<evidence type="ECO:0000313" key="2">
    <source>
        <dbReference type="Proteomes" id="UP000229641"/>
    </source>
</evidence>
<dbReference type="PANTHER" id="PTHR38471:SF2">
    <property type="entry name" value="FOUR HELIX BUNDLE PROTEIN"/>
    <property type="match status" value="1"/>
</dbReference>
<accession>A0A2H0LYM3</accession>
<dbReference type="NCBIfam" id="TIGR02436">
    <property type="entry name" value="four helix bundle protein"/>
    <property type="match status" value="1"/>
</dbReference>
<dbReference type="Gene3D" id="1.20.1440.60">
    <property type="entry name" value="23S rRNA-intervening sequence"/>
    <property type="match status" value="1"/>
</dbReference>
<evidence type="ECO:0008006" key="3">
    <source>
        <dbReference type="Google" id="ProtNLM"/>
    </source>
</evidence>
<comment type="caution">
    <text evidence="1">The sequence shown here is derived from an EMBL/GenBank/DDBJ whole genome shotgun (WGS) entry which is preliminary data.</text>
</comment>
<dbReference type="AlphaFoldDB" id="A0A2H0LYM3"/>
<dbReference type="InterPro" id="IPR012657">
    <property type="entry name" value="23S_rRNA-intervening_sequence"/>
</dbReference>
<reference evidence="1 2" key="1">
    <citation type="submission" date="2017-09" db="EMBL/GenBank/DDBJ databases">
        <title>Depth-based differentiation of microbial function through sediment-hosted aquifers and enrichment of novel symbionts in the deep terrestrial subsurface.</title>
        <authorList>
            <person name="Probst A.J."/>
            <person name="Ladd B."/>
            <person name="Jarett J.K."/>
            <person name="Geller-Mcgrath D.E."/>
            <person name="Sieber C.M."/>
            <person name="Emerson J.B."/>
            <person name="Anantharaman K."/>
            <person name="Thomas B.C."/>
            <person name="Malmstrom R."/>
            <person name="Stieglmeier M."/>
            <person name="Klingl A."/>
            <person name="Woyke T."/>
            <person name="Ryan C.M."/>
            <person name="Banfield J.F."/>
        </authorList>
    </citation>
    <scope>NUCLEOTIDE SEQUENCE [LARGE SCALE GENOMIC DNA]</scope>
    <source>
        <strain evidence="1">CG11_big_fil_rev_8_21_14_0_20_42_13</strain>
    </source>
</reference>
<gene>
    <name evidence="1" type="ORF">COV72_02925</name>
</gene>
<protein>
    <recommendedName>
        <fullName evidence="3">Four helix bundle protein</fullName>
    </recommendedName>
</protein>
<sequence length="119" mass="13958">MGEKVNKFNDLRIWQEGISLAKEIYELSNKFPDEEKFCLVTQIRRAAISVPSNIAEGFRRKHKKEFIHFLNFALGSLAEIETQLILAKELDYAKPEKIEKIIQRVDYICRMTTTLINRI</sequence>
<dbReference type="Pfam" id="PF05635">
    <property type="entry name" value="23S_rRNA_IVP"/>
    <property type="match status" value="1"/>
</dbReference>
<evidence type="ECO:0000313" key="1">
    <source>
        <dbReference type="EMBL" id="PIQ89476.1"/>
    </source>
</evidence>
<dbReference type="SUPFAM" id="SSF158446">
    <property type="entry name" value="IVS-encoded protein-like"/>
    <property type="match status" value="1"/>
</dbReference>
<dbReference type="CDD" id="cd16377">
    <property type="entry name" value="23S_rRNA_IVP_like"/>
    <property type="match status" value="1"/>
</dbReference>
<dbReference type="PANTHER" id="PTHR38471">
    <property type="entry name" value="FOUR HELIX BUNDLE PROTEIN"/>
    <property type="match status" value="1"/>
</dbReference>
<proteinExistence type="predicted"/>
<dbReference type="InterPro" id="IPR036583">
    <property type="entry name" value="23S_rRNA_IVS_sf"/>
</dbReference>
<dbReference type="EMBL" id="PCWA01000037">
    <property type="protein sequence ID" value="PIQ89476.1"/>
    <property type="molecule type" value="Genomic_DNA"/>
</dbReference>
<organism evidence="1 2">
    <name type="scientific">Candidatus Ghiorseimicrobium undicola</name>
    <dbReference type="NCBI Taxonomy" id="1974746"/>
    <lineage>
        <taxon>Bacteria</taxon>
        <taxon>Pseudomonadati</taxon>
        <taxon>Candidatus Omnitrophota</taxon>
        <taxon>Candidatus Ghiorseimicrobium</taxon>
    </lineage>
</organism>
<dbReference type="Proteomes" id="UP000229641">
    <property type="component" value="Unassembled WGS sequence"/>
</dbReference>
<name>A0A2H0LYM3_9BACT</name>